<sequence length="261" mass="29016">MTYAISAAFATVLAGTHSPTDRCPYERRLLFNTKGCSGIPRSSFFGKLKRKAANMIQKCGPSSPQTRTWPSRTRRASIPRRCSVVSISGDWVGESPASSAGELVEASPGSEHAREEVPTHGLGAPPKGAGEEVYERSSTENKKRRSFSRATPSKGEDESFHLVRFARPRAPKVPWEPKILVGPPVMEVETDFWAEKKGGERRERKTFTDSWGSESEEEEESDSEGEDTRDVRNSQKKRRSIAAEIKQAMRETWTKAEELGA</sequence>
<feature type="compositionally biased region" description="Acidic residues" evidence="1">
    <location>
        <begin position="214"/>
        <end position="225"/>
    </location>
</feature>
<proteinExistence type="predicted"/>
<feature type="compositionally biased region" description="Basic and acidic residues" evidence="1">
    <location>
        <begin position="193"/>
        <end position="207"/>
    </location>
</feature>
<dbReference type="OrthoDB" id="10457168at2759"/>
<evidence type="ECO:0000313" key="3">
    <source>
        <dbReference type="Proteomes" id="UP000799750"/>
    </source>
</evidence>
<dbReference type="Proteomes" id="UP000799750">
    <property type="component" value="Unassembled WGS sequence"/>
</dbReference>
<name>A0A6A6R5Z5_9PEZI</name>
<dbReference type="EMBL" id="MU004184">
    <property type="protein sequence ID" value="KAF2499774.1"/>
    <property type="molecule type" value="Genomic_DNA"/>
</dbReference>
<feature type="compositionally biased region" description="Basic and acidic residues" evidence="1">
    <location>
        <begin position="129"/>
        <end position="141"/>
    </location>
</feature>
<organism evidence="2 3">
    <name type="scientific">Lophium mytilinum</name>
    <dbReference type="NCBI Taxonomy" id="390894"/>
    <lineage>
        <taxon>Eukaryota</taxon>
        <taxon>Fungi</taxon>
        <taxon>Dikarya</taxon>
        <taxon>Ascomycota</taxon>
        <taxon>Pezizomycotina</taxon>
        <taxon>Dothideomycetes</taxon>
        <taxon>Pleosporomycetidae</taxon>
        <taxon>Mytilinidiales</taxon>
        <taxon>Mytilinidiaceae</taxon>
        <taxon>Lophium</taxon>
    </lineage>
</organism>
<evidence type="ECO:0000256" key="1">
    <source>
        <dbReference type="SAM" id="MobiDB-lite"/>
    </source>
</evidence>
<feature type="region of interest" description="Disordered" evidence="1">
    <location>
        <begin position="192"/>
        <end position="243"/>
    </location>
</feature>
<evidence type="ECO:0000313" key="2">
    <source>
        <dbReference type="EMBL" id="KAF2499774.1"/>
    </source>
</evidence>
<keyword evidence="3" id="KW-1185">Reference proteome</keyword>
<accession>A0A6A6R5Z5</accession>
<protein>
    <submittedName>
        <fullName evidence="2">Uncharacterized protein</fullName>
    </submittedName>
</protein>
<gene>
    <name evidence="2" type="ORF">BU16DRAFT_579263</name>
</gene>
<dbReference type="AlphaFoldDB" id="A0A6A6R5Z5"/>
<feature type="region of interest" description="Disordered" evidence="1">
    <location>
        <begin position="94"/>
        <end position="167"/>
    </location>
</feature>
<reference evidence="2" key="1">
    <citation type="journal article" date="2020" name="Stud. Mycol.">
        <title>101 Dothideomycetes genomes: a test case for predicting lifestyles and emergence of pathogens.</title>
        <authorList>
            <person name="Haridas S."/>
            <person name="Albert R."/>
            <person name="Binder M."/>
            <person name="Bloem J."/>
            <person name="Labutti K."/>
            <person name="Salamov A."/>
            <person name="Andreopoulos B."/>
            <person name="Baker S."/>
            <person name="Barry K."/>
            <person name="Bills G."/>
            <person name="Bluhm B."/>
            <person name="Cannon C."/>
            <person name="Castanera R."/>
            <person name="Culley D."/>
            <person name="Daum C."/>
            <person name="Ezra D."/>
            <person name="Gonzalez J."/>
            <person name="Henrissat B."/>
            <person name="Kuo A."/>
            <person name="Liang C."/>
            <person name="Lipzen A."/>
            <person name="Lutzoni F."/>
            <person name="Magnuson J."/>
            <person name="Mondo S."/>
            <person name="Nolan M."/>
            <person name="Ohm R."/>
            <person name="Pangilinan J."/>
            <person name="Park H.-J."/>
            <person name="Ramirez L."/>
            <person name="Alfaro M."/>
            <person name="Sun H."/>
            <person name="Tritt A."/>
            <person name="Yoshinaga Y."/>
            <person name="Zwiers L.-H."/>
            <person name="Turgeon B."/>
            <person name="Goodwin S."/>
            <person name="Spatafora J."/>
            <person name="Crous P."/>
            <person name="Grigoriev I."/>
        </authorList>
    </citation>
    <scope>NUCLEOTIDE SEQUENCE</scope>
    <source>
        <strain evidence="2">CBS 269.34</strain>
    </source>
</reference>